<evidence type="ECO:0000313" key="3">
    <source>
        <dbReference type="EMBL" id="VUX67199.1"/>
    </source>
</evidence>
<dbReference type="GO" id="GO:0006313">
    <property type="term" value="P:DNA transposition"/>
    <property type="evidence" value="ECO:0007669"/>
    <property type="project" value="InterPro"/>
</dbReference>
<dbReference type="EMBL" id="CABHOF010000082">
    <property type="protein sequence ID" value="VUX67199.1"/>
    <property type="molecule type" value="Genomic_DNA"/>
</dbReference>
<evidence type="ECO:0000259" key="2">
    <source>
        <dbReference type="Pfam" id="PF01609"/>
    </source>
</evidence>
<accession>A0A564WZK7</accession>
<keyword evidence="4" id="KW-1185">Reference proteome</keyword>
<gene>
    <name evidence="3" type="ORF">BWLFYP14_03474</name>
</gene>
<name>A0A564WZK7_9FIRM</name>
<dbReference type="InterPro" id="IPR012337">
    <property type="entry name" value="RNaseH-like_sf"/>
</dbReference>
<dbReference type="InterPro" id="IPR002559">
    <property type="entry name" value="Transposase_11"/>
</dbReference>
<dbReference type="SUPFAM" id="SSF53098">
    <property type="entry name" value="Ribonuclease H-like"/>
    <property type="match status" value="1"/>
</dbReference>
<dbReference type="PANTHER" id="PTHR33258">
    <property type="entry name" value="TRANSPOSASE INSL FOR INSERTION SEQUENCE ELEMENT IS186A-RELATED"/>
    <property type="match status" value="1"/>
</dbReference>
<dbReference type="GO" id="GO:0003677">
    <property type="term" value="F:DNA binding"/>
    <property type="evidence" value="ECO:0007669"/>
    <property type="project" value="InterPro"/>
</dbReference>
<dbReference type="Pfam" id="PF01609">
    <property type="entry name" value="DDE_Tnp_1"/>
    <property type="match status" value="1"/>
</dbReference>
<protein>
    <submittedName>
        <fullName evidence="3">Transposase DDE domain protein</fullName>
    </submittedName>
</protein>
<feature type="region of interest" description="Disordered" evidence="1">
    <location>
        <begin position="267"/>
        <end position="286"/>
    </location>
</feature>
<dbReference type="GO" id="GO:0004803">
    <property type="term" value="F:transposase activity"/>
    <property type="evidence" value="ECO:0007669"/>
    <property type="project" value="InterPro"/>
</dbReference>
<sequence length="286" mass="33032">MSSYPDPNRRYTMGLASIIYDVLDDYILHASIHKFLSSERAAALEHLEVLEDMGLYNNSIIIFDRGYYSEDMFRYCVEHGHLCVMRLKEGINLSKKCNGDMISILQGTSKEGTSDVPIRVLEIPLDDGTKEYFATNLFDPAVTKDMFRELYFYRWPVELKYKELKSRFAMEEFSGATAVSIQQEFYINMLLSNLASLIKNEADEEIQISAKSTNKFRYQANRAFIIGRIKSIVPKILCGLFELSIIEQLYTDAVRCRSQLLPGRSFPRKKLKSKGRSHFRNKKASF</sequence>
<reference evidence="3 4" key="1">
    <citation type="submission" date="2019-07" db="EMBL/GenBank/DDBJ databases">
        <authorList>
            <person name="Chang H.-W."/>
            <person name="Raman A."/>
            <person name="Venkatesh S."/>
            <person name="Gehrig J."/>
        </authorList>
    </citation>
    <scope>NUCLEOTIDE SEQUENCE [LARGE SCALE GENOMIC DNA]</scope>
    <source>
        <strain evidence="3">Blautia_wexlerae_LFYP_14</strain>
    </source>
</reference>
<organism evidence="3 4">
    <name type="scientific">Blautia wexlerae</name>
    <dbReference type="NCBI Taxonomy" id="418240"/>
    <lineage>
        <taxon>Bacteria</taxon>
        <taxon>Bacillati</taxon>
        <taxon>Bacillota</taxon>
        <taxon>Clostridia</taxon>
        <taxon>Lachnospirales</taxon>
        <taxon>Lachnospiraceae</taxon>
        <taxon>Blautia</taxon>
    </lineage>
</organism>
<evidence type="ECO:0000256" key="1">
    <source>
        <dbReference type="SAM" id="MobiDB-lite"/>
    </source>
</evidence>
<proteinExistence type="predicted"/>
<dbReference type="PANTHER" id="PTHR33258:SF1">
    <property type="entry name" value="TRANSPOSASE INSL FOR INSERTION SEQUENCE ELEMENT IS186A-RELATED"/>
    <property type="match status" value="1"/>
</dbReference>
<dbReference type="AlphaFoldDB" id="A0A564WZK7"/>
<dbReference type="Proteomes" id="UP000366766">
    <property type="component" value="Unassembled WGS sequence"/>
</dbReference>
<feature type="domain" description="Transposase IS4-like" evidence="2">
    <location>
        <begin position="8"/>
        <end position="194"/>
    </location>
</feature>
<evidence type="ECO:0000313" key="4">
    <source>
        <dbReference type="Proteomes" id="UP000366766"/>
    </source>
</evidence>